<protein>
    <submittedName>
        <fullName evidence="2">Uncharacterized protein</fullName>
    </submittedName>
</protein>
<dbReference type="OrthoDB" id="5189502at2"/>
<evidence type="ECO:0000313" key="2">
    <source>
        <dbReference type="EMBL" id="RZT93617.1"/>
    </source>
</evidence>
<feature type="transmembrane region" description="Helical" evidence="1">
    <location>
        <begin position="242"/>
        <end position="269"/>
    </location>
</feature>
<proteinExistence type="predicted"/>
<evidence type="ECO:0000256" key="1">
    <source>
        <dbReference type="SAM" id="Phobius"/>
    </source>
</evidence>
<dbReference type="Proteomes" id="UP000293671">
    <property type="component" value="Unassembled WGS sequence"/>
</dbReference>
<comment type="caution">
    <text evidence="2">The sequence shown here is derived from an EMBL/GenBank/DDBJ whole genome shotgun (WGS) entry which is preliminary data.</text>
</comment>
<keyword evidence="1" id="KW-0812">Transmembrane</keyword>
<keyword evidence="1" id="KW-1133">Transmembrane helix</keyword>
<sequence length="308" mass="34236">MDLERWGSLSVDDHVHDKTRDLVANVLLYDRLVFPVMTPEQDDRRNEAHYWRTHGWDPELQQERLDLLGPLAIRKPWSQALRDQFKSRMAEIGKEQFDSQHVAKDVTRMILAAQQPELPDGVAHAHVIPAYNSLAGLARDGGLADPGAALPPQAADIAQQVLLLTRRLAVIDLPKPEESLRLAVELSKDKAFRERRHALFDWQQSKALQGVPAEAVVAHLSQLTEDYNDAVQKATGKVYWKYAFMVCGVGAGFVFGALPGAAAAASIAVARFWMFDRKPDAVNDASRPAAMFHDIEQRVGLKLKPAAA</sequence>
<keyword evidence="1" id="KW-0472">Membrane</keyword>
<dbReference type="AlphaFoldDB" id="A0A4Q7VCL9"/>
<reference evidence="2 3" key="1">
    <citation type="submission" date="2019-02" db="EMBL/GenBank/DDBJ databases">
        <title>Genomic Encyclopedia of Type Strains, Phase IV (KMG-IV): sequencing the most valuable type-strain genomes for metagenomic binning, comparative biology and taxonomic classification.</title>
        <authorList>
            <person name="Goeker M."/>
        </authorList>
    </citation>
    <scope>NUCLEOTIDE SEQUENCE [LARGE SCALE GENOMIC DNA]</scope>
    <source>
        <strain evidence="2 3">DSM 19570</strain>
    </source>
</reference>
<dbReference type="RefSeq" id="WP_130433930.1">
    <property type="nucleotide sequence ID" value="NZ_SHKP01000008.1"/>
</dbReference>
<evidence type="ECO:0000313" key="3">
    <source>
        <dbReference type="Proteomes" id="UP000293671"/>
    </source>
</evidence>
<keyword evidence="3" id="KW-1185">Reference proteome</keyword>
<name>A0A4Q7VCL9_9BURK</name>
<dbReference type="EMBL" id="SHKP01000008">
    <property type="protein sequence ID" value="RZT93617.1"/>
    <property type="molecule type" value="Genomic_DNA"/>
</dbReference>
<organism evidence="2 3">
    <name type="scientific">Rivibacter subsaxonicus</name>
    <dbReference type="NCBI Taxonomy" id="457575"/>
    <lineage>
        <taxon>Bacteria</taxon>
        <taxon>Pseudomonadati</taxon>
        <taxon>Pseudomonadota</taxon>
        <taxon>Betaproteobacteria</taxon>
        <taxon>Burkholderiales</taxon>
        <taxon>Rivibacter</taxon>
    </lineage>
</organism>
<gene>
    <name evidence="2" type="ORF">EV670_3167</name>
</gene>
<accession>A0A4Q7VCL9</accession>